<dbReference type="InterPro" id="IPR008506">
    <property type="entry name" value="SND2/TMEM208"/>
</dbReference>
<evidence type="ECO:0000313" key="8">
    <source>
        <dbReference type="EMBL" id="CCA39940.1"/>
    </source>
</evidence>
<reference evidence="8 9" key="3">
    <citation type="journal article" date="2016" name="FEMS Yeast Res.">
        <title>Curation of the genome annotation of Pichia pastoris (Komagataella phaffii) CBS7435 from gene level to protein function.</title>
        <authorList>
            <person name="Valli M."/>
            <person name="Tatto N.E."/>
            <person name="Peymann A."/>
            <person name="Gruber C."/>
            <person name="Landes N."/>
            <person name="Ekker H."/>
            <person name="Thallinger G.G."/>
            <person name="Mattanovich D."/>
            <person name="Gasser B."/>
            <person name="Graf A.B."/>
        </authorList>
    </citation>
    <scope>GENOME REANNOTATION</scope>
    <source>
        <strain evidence="8 9">ATCC 76273 / CBS 7435 / CECT 11047 / NRRL Y-11430 / Wegner 21-1</strain>
    </source>
</reference>
<dbReference type="PANTHER" id="PTHR13505:SF7">
    <property type="entry name" value="TRANSMEMBRANE PROTEIN 208"/>
    <property type="match status" value="1"/>
</dbReference>
<organism evidence="8 9">
    <name type="scientific">Komagataella phaffii (strain ATCC 76273 / CBS 7435 / CECT 11047 / NRRL Y-11430 / Wegner 21-1)</name>
    <name type="common">Yeast</name>
    <name type="synonym">Pichia pastoris</name>
    <dbReference type="NCBI Taxonomy" id="981350"/>
    <lineage>
        <taxon>Eukaryota</taxon>
        <taxon>Fungi</taxon>
        <taxon>Dikarya</taxon>
        <taxon>Ascomycota</taxon>
        <taxon>Saccharomycotina</taxon>
        <taxon>Pichiomycetes</taxon>
        <taxon>Pichiales</taxon>
        <taxon>Pichiaceae</taxon>
        <taxon>Komagataella</taxon>
    </lineage>
</organism>
<dbReference type="Pfam" id="PF05620">
    <property type="entry name" value="TMEM208_SND2"/>
    <property type="match status" value="1"/>
</dbReference>
<name>F2QX12_KOMPC</name>
<evidence type="ECO:0000256" key="2">
    <source>
        <dbReference type="ARBA" id="ARBA00009950"/>
    </source>
</evidence>
<keyword evidence="3 7" id="KW-0812">Transmembrane</keyword>
<feature type="transmembrane region" description="Helical" evidence="7">
    <location>
        <begin position="122"/>
        <end position="142"/>
    </location>
</feature>
<dbReference type="Proteomes" id="UP000006853">
    <property type="component" value="Chromosome 3"/>
</dbReference>
<dbReference type="GO" id="GO:0005789">
    <property type="term" value="C:endoplasmic reticulum membrane"/>
    <property type="evidence" value="ECO:0007669"/>
    <property type="project" value="UniProtKB-SubCell"/>
</dbReference>
<keyword evidence="9" id="KW-1185">Reference proteome</keyword>
<feature type="transmembrane region" description="Helical" evidence="7">
    <location>
        <begin position="98"/>
        <end position="116"/>
    </location>
</feature>
<evidence type="ECO:0000256" key="7">
    <source>
        <dbReference type="SAM" id="Phobius"/>
    </source>
</evidence>
<proteinExistence type="inferred from homology"/>
<reference evidence="8 9" key="1">
    <citation type="journal article" date="2011" name="J. Biotechnol.">
        <title>High-quality genome sequence of Pichia pastoris CBS7435.</title>
        <authorList>
            <person name="Kuberl A."/>
            <person name="Schneider J."/>
            <person name="Thallinger G.G."/>
            <person name="Anderl I."/>
            <person name="Wibberg D."/>
            <person name="Hajek T."/>
            <person name="Jaenicke S."/>
            <person name="Brinkrolf K."/>
            <person name="Goesmann A."/>
            <person name="Szczepanowski R."/>
            <person name="Puhler A."/>
            <person name="Schwab H."/>
            <person name="Glieder A."/>
            <person name="Pichler H."/>
        </authorList>
    </citation>
    <scope>NUCLEOTIDE SEQUENCE [LARGE SCALE GENOMIC DNA]</scope>
    <source>
        <strain evidence="9">ATCC 76273 / CBS 7435 / CECT 11047 / NRRL Y-11430 / Wegner 21-1</strain>
    </source>
</reference>
<evidence type="ECO:0000256" key="6">
    <source>
        <dbReference type="ARBA" id="ARBA00023136"/>
    </source>
</evidence>
<comment type="subcellular location">
    <subcellularLocation>
        <location evidence="1">Endoplasmic reticulum membrane</location>
        <topology evidence="1">Multi-pass membrane protein</topology>
    </subcellularLocation>
</comment>
<evidence type="ECO:0000256" key="5">
    <source>
        <dbReference type="ARBA" id="ARBA00022989"/>
    </source>
</evidence>
<comment type="similarity">
    <text evidence="2">Belongs to the TMEM208 family.</text>
</comment>
<keyword evidence="6 7" id="KW-0472">Membrane</keyword>
<dbReference type="AlphaFoldDB" id="F2QX12"/>
<evidence type="ECO:0000256" key="3">
    <source>
        <dbReference type="ARBA" id="ARBA00022692"/>
    </source>
</evidence>
<dbReference type="HOGENOM" id="CLU_094308_1_1_1"/>
<keyword evidence="5 7" id="KW-1133">Transmembrane helix</keyword>
<evidence type="ECO:0000256" key="1">
    <source>
        <dbReference type="ARBA" id="ARBA00004477"/>
    </source>
</evidence>
<accession>F2QX12</accession>
<dbReference type="PANTHER" id="PTHR13505">
    <property type="entry name" value="TRANSMEMBRANE PROTEIN 208"/>
    <property type="match status" value="1"/>
</dbReference>
<sequence length="222" mass="24876">MAGNAEKKQATKNTKILKEIHLISLGVNALTLLIIFLLNRPSNKKPFFFFNVPLVICELIVEKIGRPRFTLEKVSGGRTVPKLVSSGEDLSQSGLTEYLFDIIYFTLLQNIVLVILGTNNVWYLSLVIPAFAAYKLYGLFLGGRQLLGGRSSFKEEEPASGSKEKGQSKRQQKLEKRGQKVINSIAITGLCHMEALVKLLRTIRVVYFFLVFARPSITSLLR</sequence>
<evidence type="ECO:0000256" key="4">
    <source>
        <dbReference type="ARBA" id="ARBA00022824"/>
    </source>
</evidence>
<dbReference type="GO" id="GO:0006624">
    <property type="term" value="P:vacuolar protein processing"/>
    <property type="evidence" value="ECO:0007669"/>
    <property type="project" value="TreeGrafter"/>
</dbReference>
<feature type="transmembrane region" description="Helical" evidence="7">
    <location>
        <begin position="20"/>
        <end position="38"/>
    </location>
</feature>
<dbReference type="EMBL" id="FR839630">
    <property type="protein sequence ID" value="CCA39940.1"/>
    <property type="molecule type" value="Genomic_DNA"/>
</dbReference>
<gene>
    <name evidence="8" type="primary">ENV10</name>
    <name evidence="8" type="ordered locus">PP7435_Chr3-0994</name>
</gene>
<reference key="2">
    <citation type="submission" date="2011-04" db="EMBL/GenBank/DDBJ databases">
        <title>High-quality genome sequence of Pichia pastoris CBS 7435.</title>
        <authorList>
            <person name="Kueberl A."/>
            <person name="Schneider J."/>
            <person name="Thallinger G.G."/>
            <person name="Anderl I."/>
            <person name="Wibberg D."/>
            <person name="Hajek T."/>
            <person name="Jaenicke S."/>
            <person name="Brinkrolf K."/>
            <person name="Goesmann A."/>
            <person name="Szczepanowski R."/>
            <person name="Puehler A."/>
            <person name="Schwab H."/>
            <person name="Glieder A."/>
            <person name="Pichler H."/>
        </authorList>
    </citation>
    <scope>NUCLEOTIDE SEQUENCE</scope>
    <source>
        <strain>CBS 7435</strain>
    </source>
</reference>
<evidence type="ECO:0000313" key="9">
    <source>
        <dbReference type="Proteomes" id="UP000006853"/>
    </source>
</evidence>
<protein>
    <submittedName>
        <fullName evidence="8">Putative vacuolar function protein</fullName>
    </submittedName>
</protein>
<keyword evidence="4" id="KW-0256">Endoplasmic reticulum</keyword>
<dbReference type="GO" id="GO:0005773">
    <property type="term" value="C:vacuole"/>
    <property type="evidence" value="ECO:0007669"/>
    <property type="project" value="GOC"/>
</dbReference>